<dbReference type="PANTHER" id="PTHR46072:SF3">
    <property type="entry name" value="AMIDASE"/>
    <property type="match status" value="1"/>
</dbReference>
<evidence type="ECO:0000256" key="3">
    <source>
        <dbReference type="ARBA" id="ARBA00012922"/>
    </source>
</evidence>
<gene>
    <name evidence="6" type="ORF">HDK90DRAFT_539719</name>
</gene>
<evidence type="ECO:0000313" key="7">
    <source>
        <dbReference type="Proteomes" id="UP001492380"/>
    </source>
</evidence>
<evidence type="ECO:0000256" key="1">
    <source>
        <dbReference type="ARBA" id="ARBA00001311"/>
    </source>
</evidence>
<accession>A0ABR1Z4F0</accession>
<dbReference type="InterPro" id="IPR036928">
    <property type="entry name" value="AS_sf"/>
</dbReference>
<evidence type="ECO:0000259" key="5">
    <source>
        <dbReference type="Pfam" id="PF01425"/>
    </source>
</evidence>
<dbReference type="InterPro" id="IPR023631">
    <property type="entry name" value="Amidase_dom"/>
</dbReference>
<comment type="caution">
    <text evidence="6">The sequence shown here is derived from an EMBL/GenBank/DDBJ whole genome shotgun (WGS) entry which is preliminary data.</text>
</comment>
<dbReference type="GO" id="GO:0016787">
    <property type="term" value="F:hydrolase activity"/>
    <property type="evidence" value="ECO:0007669"/>
    <property type="project" value="UniProtKB-KW"/>
</dbReference>
<keyword evidence="7" id="KW-1185">Reference proteome</keyword>
<dbReference type="PROSITE" id="PS00571">
    <property type="entry name" value="AMIDASES"/>
    <property type="match status" value="1"/>
</dbReference>
<dbReference type="Gene3D" id="3.90.1300.10">
    <property type="entry name" value="Amidase signature (AS) domain"/>
    <property type="match status" value="1"/>
</dbReference>
<dbReference type="EMBL" id="JBBWRZ010000001">
    <property type="protein sequence ID" value="KAK8247151.1"/>
    <property type="molecule type" value="Genomic_DNA"/>
</dbReference>
<feature type="non-terminal residue" evidence="6">
    <location>
        <position position="1"/>
    </location>
</feature>
<dbReference type="Pfam" id="PF01425">
    <property type="entry name" value="Amidase"/>
    <property type="match status" value="1"/>
</dbReference>
<keyword evidence="4 6" id="KW-0378">Hydrolase</keyword>
<dbReference type="PIRSF" id="PIRSF001221">
    <property type="entry name" value="Amidase_fungi"/>
    <property type="match status" value="1"/>
</dbReference>
<organism evidence="6 7">
    <name type="scientific">Phyllosticta capitalensis</name>
    <dbReference type="NCBI Taxonomy" id="121624"/>
    <lineage>
        <taxon>Eukaryota</taxon>
        <taxon>Fungi</taxon>
        <taxon>Dikarya</taxon>
        <taxon>Ascomycota</taxon>
        <taxon>Pezizomycotina</taxon>
        <taxon>Dothideomycetes</taxon>
        <taxon>Dothideomycetes incertae sedis</taxon>
        <taxon>Botryosphaeriales</taxon>
        <taxon>Phyllostictaceae</taxon>
        <taxon>Phyllosticta</taxon>
    </lineage>
</organism>
<dbReference type="EC" id="3.5.1.4" evidence="3"/>
<dbReference type="Proteomes" id="UP001492380">
    <property type="component" value="Unassembled WGS sequence"/>
</dbReference>
<comment type="catalytic activity">
    <reaction evidence="1">
        <text>a monocarboxylic acid amide + H2O = a monocarboxylate + NH4(+)</text>
        <dbReference type="Rhea" id="RHEA:12020"/>
        <dbReference type="ChEBI" id="CHEBI:15377"/>
        <dbReference type="ChEBI" id="CHEBI:28938"/>
        <dbReference type="ChEBI" id="CHEBI:35757"/>
        <dbReference type="ChEBI" id="CHEBI:83628"/>
        <dbReference type="EC" id="3.5.1.4"/>
    </reaction>
</comment>
<evidence type="ECO:0000256" key="4">
    <source>
        <dbReference type="ARBA" id="ARBA00022801"/>
    </source>
</evidence>
<evidence type="ECO:0000256" key="2">
    <source>
        <dbReference type="ARBA" id="ARBA00009199"/>
    </source>
</evidence>
<comment type="similarity">
    <text evidence="2">Belongs to the amidase family.</text>
</comment>
<feature type="domain" description="Amidase" evidence="5">
    <location>
        <begin position="83"/>
        <end position="542"/>
    </location>
</feature>
<dbReference type="InterPro" id="IPR020556">
    <property type="entry name" value="Amidase_CS"/>
</dbReference>
<protein>
    <recommendedName>
        <fullName evidence="3">amidase</fullName>
        <ecNumber evidence="3">3.5.1.4</ecNumber>
    </recommendedName>
</protein>
<dbReference type="PANTHER" id="PTHR46072">
    <property type="entry name" value="AMIDASE-RELATED-RELATED"/>
    <property type="match status" value="1"/>
</dbReference>
<proteinExistence type="inferred from homology"/>
<dbReference type="SUPFAM" id="SSF75304">
    <property type="entry name" value="Amidase signature (AS) enzymes"/>
    <property type="match status" value="1"/>
</dbReference>
<sequence>DWQTIAANKRAAIASQIPASWKLSDSFLGSVNASATTPTQLIATNAVRASGVLSEQEWALTEEGTATELVQKMSKGEVKAEGVVTAFCKRACVAGQLVSTNCLTETLYDFALERARFLDDFLEREKKPFGPLHGLPVSLKDSFFIKGVDTSIGYVSFLEHGPAKRNAPLVDILLNLGAVIYVKTNIPQTLMTGDSDNNIFGRTLNPHKTFLTAGGSSGGEGALVALRGSPLGIGTDIAGSIRIPSLANGTYGFKPTTDRIPYGGQAHPGLPGLPNGIIPSAGPLANSLADLRLLMKAVIDAEPWTYDGSASTVPWLGGLRGDSEAELAKRPLTIGLLPEDPAAPLHPPVKRALRDAAAALESAGHKIVPLSFVQEEGAFYANRMAFKYFTQLDPLNTPGENIRKSGEPVIPSVAAVLELAQGEATILTMDQLAALNVAKAKYFEAWRTLWVQNGLDVVLAPAAQHTAVKHDQFLLPPYTAIWNFLNYPAAILPVGKASKELDPEPMILGDRRRGPDYNPEDVDGAPTVIQLAAPTFHDEKLLAMAGIIDEALKKTKASRL</sequence>
<name>A0ABR1Z4F0_9PEZI</name>
<reference evidence="6 7" key="1">
    <citation type="submission" date="2024-04" db="EMBL/GenBank/DDBJ databases">
        <title>Phyllosticta paracitricarpa is synonymous to the EU quarantine fungus P. citricarpa based on phylogenomic analyses.</title>
        <authorList>
            <consortium name="Lawrence Berkeley National Laboratory"/>
            <person name="Van Ingen-Buijs V.A."/>
            <person name="Van Westerhoven A.C."/>
            <person name="Haridas S."/>
            <person name="Skiadas P."/>
            <person name="Martin F."/>
            <person name="Groenewald J.Z."/>
            <person name="Crous P.W."/>
            <person name="Seidl M.F."/>
        </authorList>
    </citation>
    <scope>NUCLEOTIDE SEQUENCE [LARGE SCALE GENOMIC DNA]</scope>
    <source>
        <strain evidence="6 7">CBS 123374</strain>
    </source>
</reference>
<evidence type="ECO:0000313" key="6">
    <source>
        <dbReference type="EMBL" id="KAK8247151.1"/>
    </source>
</evidence>